<keyword evidence="2 4" id="KW-0560">Oxidoreductase</keyword>
<proteinExistence type="inferred from homology"/>
<dbReference type="InterPro" id="IPR036291">
    <property type="entry name" value="NAD(P)-bd_dom_sf"/>
</dbReference>
<dbReference type="InterPro" id="IPR006140">
    <property type="entry name" value="D-isomer_DH_NAD-bd"/>
</dbReference>
<dbReference type="GO" id="GO:0003714">
    <property type="term" value="F:transcription corepressor activity"/>
    <property type="evidence" value="ECO:0007669"/>
    <property type="project" value="InterPro"/>
</dbReference>
<dbReference type="Pfam" id="PF00389">
    <property type="entry name" value="2-Hacid_dh"/>
    <property type="match status" value="1"/>
</dbReference>
<evidence type="ECO:0000259" key="5">
    <source>
        <dbReference type="Pfam" id="PF00389"/>
    </source>
</evidence>
<reference evidence="7" key="1">
    <citation type="journal article" date="2014" name="Int. J. Syst. Evol. Microbiol.">
        <title>Complete genome sequence of Corynebacterium casei LMG S-19264T (=DSM 44701T), isolated from a smear-ripened cheese.</title>
        <authorList>
            <consortium name="US DOE Joint Genome Institute (JGI-PGF)"/>
            <person name="Walter F."/>
            <person name="Albersmeier A."/>
            <person name="Kalinowski J."/>
            <person name="Ruckert C."/>
        </authorList>
    </citation>
    <scope>NUCLEOTIDE SEQUENCE</scope>
    <source>
        <strain evidence="7">CGMCC 1.12987</strain>
    </source>
</reference>
<evidence type="ECO:0000256" key="3">
    <source>
        <dbReference type="ARBA" id="ARBA00023027"/>
    </source>
</evidence>
<protein>
    <submittedName>
        <fullName evidence="7">Dehydrogenase</fullName>
    </submittedName>
</protein>
<dbReference type="GO" id="GO:0016616">
    <property type="term" value="F:oxidoreductase activity, acting on the CH-OH group of donors, NAD or NADP as acceptor"/>
    <property type="evidence" value="ECO:0007669"/>
    <property type="project" value="InterPro"/>
</dbReference>
<dbReference type="Gene3D" id="3.40.50.720">
    <property type="entry name" value="NAD(P)-binding Rossmann-like Domain"/>
    <property type="match status" value="2"/>
</dbReference>
<dbReference type="RefSeq" id="WP_188529236.1">
    <property type="nucleotide sequence ID" value="NZ_BMGR01000002.1"/>
</dbReference>
<accession>A0A917CNF1</accession>
<gene>
    <name evidence="7" type="ORF">GCM10010916_08020</name>
</gene>
<comment type="similarity">
    <text evidence="1 4">Belongs to the D-isomer specific 2-hydroxyacid dehydrogenase family.</text>
</comment>
<keyword evidence="8" id="KW-1185">Reference proteome</keyword>
<name>A0A917CNF1_9BACL</name>
<sequence length="331" mass="36598">MAKYNVVITDYEYASLQIEEDILKQLDVEFIKAQCRTEEEVIRAAEHADGILNQYAPITRKVIESLKNCKVISRYGVGVNTIDLDAATEKGIVVSNCTDYCLDEVADHALSLLLTSARKVSLLDRYVKAGVWEYKKAVPIYRLRDRVLGLVGFGKIPQNLCLKAQALGLKVVAYDPFMSEELAAEYNVEPVDLDTLCQMSDYISVHAPLMKSTEGLIGEGEFSRMKPEAVIINTSRGPVIDEKALIHALQTSQIAGAALDVLEQEPIAGDNPLLGMEQVILSPHAAWYSEESEQELKRKVAQNIVDVLSGRYPAYLANPAVKRAVTLGEKL</sequence>
<reference evidence="7" key="2">
    <citation type="submission" date="2020-09" db="EMBL/GenBank/DDBJ databases">
        <authorList>
            <person name="Sun Q."/>
            <person name="Zhou Y."/>
        </authorList>
    </citation>
    <scope>NUCLEOTIDE SEQUENCE</scope>
    <source>
        <strain evidence="7">CGMCC 1.12987</strain>
    </source>
</reference>
<feature type="domain" description="D-isomer specific 2-hydroxyacid dehydrogenase catalytic" evidence="5">
    <location>
        <begin position="17"/>
        <end position="316"/>
    </location>
</feature>
<dbReference type="Pfam" id="PF02826">
    <property type="entry name" value="2-Hacid_dh_C"/>
    <property type="match status" value="1"/>
</dbReference>
<dbReference type="InterPro" id="IPR050857">
    <property type="entry name" value="D-2-hydroxyacid_DH"/>
</dbReference>
<dbReference type="PANTHER" id="PTHR42789:SF1">
    <property type="entry name" value="D-ISOMER SPECIFIC 2-HYDROXYACID DEHYDROGENASE FAMILY PROTEIN (AFU_ORTHOLOGUE AFUA_6G10090)"/>
    <property type="match status" value="1"/>
</dbReference>
<evidence type="ECO:0000256" key="4">
    <source>
        <dbReference type="RuleBase" id="RU003719"/>
    </source>
</evidence>
<dbReference type="SUPFAM" id="SSF51735">
    <property type="entry name" value="NAD(P)-binding Rossmann-fold domains"/>
    <property type="match status" value="1"/>
</dbReference>
<dbReference type="InterPro" id="IPR043322">
    <property type="entry name" value="CtBP"/>
</dbReference>
<evidence type="ECO:0000256" key="2">
    <source>
        <dbReference type="ARBA" id="ARBA00023002"/>
    </source>
</evidence>
<dbReference type="PANTHER" id="PTHR42789">
    <property type="entry name" value="D-ISOMER SPECIFIC 2-HYDROXYACID DEHYDROGENASE FAMILY PROTEIN (AFU_ORTHOLOGUE AFUA_6G10090)"/>
    <property type="match status" value="1"/>
</dbReference>
<dbReference type="SUPFAM" id="SSF52283">
    <property type="entry name" value="Formate/glycerate dehydrogenase catalytic domain-like"/>
    <property type="match status" value="1"/>
</dbReference>
<dbReference type="Proteomes" id="UP000644756">
    <property type="component" value="Unassembled WGS sequence"/>
</dbReference>
<organism evidence="7 8">
    <name type="scientific">Paenibacillus abyssi</name>
    <dbReference type="NCBI Taxonomy" id="1340531"/>
    <lineage>
        <taxon>Bacteria</taxon>
        <taxon>Bacillati</taxon>
        <taxon>Bacillota</taxon>
        <taxon>Bacilli</taxon>
        <taxon>Bacillales</taxon>
        <taxon>Paenibacillaceae</taxon>
        <taxon>Paenibacillus</taxon>
    </lineage>
</organism>
<evidence type="ECO:0000256" key="1">
    <source>
        <dbReference type="ARBA" id="ARBA00005854"/>
    </source>
</evidence>
<comment type="caution">
    <text evidence="7">The sequence shown here is derived from an EMBL/GenBank/DDBJ whole genome shotgun (WGS) entry which is preliminary data.</text>
</comment>
<dbReference type="EMBL" id="BMGR01000002">
    <property type="protein sequence ID" value="GGF93069.1"/>
    <property type="molecule type" value="Genomic_DNA"/>
</dbReference>
<dbReference type="FunFam" id="3.40.50.720:FF:000203">
    <property type="entry name" value="D-3-phosphoglycerate dehydrogenase (SerA)"/>
    <property type="match status" value="1"/>
</dbReference>
<evidence type="ECO:0000259" key="6">
    <source>
        <dbReference type="Pfam" id="PF02826"/>
    </source>
</evidence>
<dbReference type="CDD" id="cd05299">
    <property type="entry name" value="CtBP_dh"/>
    <property type="match status" value="1"/>
</dbReference>
<dbReference type="AlphaFoldDB" id="A0A917CNF1"/>
<keyword evidence="3" id="KW-0520">NAD</keyword>
<dbReference type="GO" id="GO:0051287">
    <property type="term" value="F:NAD binding"/>
    <property type="evidence" value="ECO:0007669"/>
    <property type="project" value="InterPro"/>
</dbReference>
<feature type="domain" description="D-isomer specific 2-hydroxyacid dehydrogenase NAD-binding" evidence="6">
    <location>
        <begin position="110"/>
        <end position="286"/>
    </location>
</feature>
<evidence type="ECO:0000313" key="8">
    <source>
        <dbReference type="Proteomes" id="UP000644756"/>
    </source>
</evidence>
<evidence type="ECO:0000313" key="7">
    <source>
        <dbReference type="EMBL" id="GGF93069.1"/>
    </source>
</evidence>
<dbReference type="InterPro" id="IPR006139">
    <property type="entry name" value="D-isomer_2_OHA_DH_cat_dom"/>
</dbReference>